<name>A0ABW4PIJ1_9ACTN</name>
<proteinExistence type="predicted"/>
<evidence type="ECO:0000256" key="1">
    <source>
        <dbReference type="SAM" id="SignalP"/>
    </source>
</evidence>
<evidence type="ECO:0000313" key="2">
    <source>
        <dbReference type="EMBL" id="MFD1829880.1"/>
    </source>
</evidence>
<organism evidence="2 3">
    <name type="scientific">Streptomyces desertarenae</name>
    <dbReference type="NCBI Taxonomy" id="2666184"/>
    <lineage>
        <taxon>Bacteria</taxon>
        <taxon>Bacillati</taxon>
        <taxon>Actinomycetota</taxon>
        <taxon>Actinomycetes</taxon>
        <taxon>Kitasatosporales</taxon>
        <taxon>Streptomycetaceae</taxon>
        <taxon>Streptomyces</taxon>
    </lineage>
</organism>
<dbReference type="EMBL" id="JBHUFU010000004">
    <property type="protein sequence ID" value="MFD1829880.1"/>
    <property type="molecule type" value="Genomic_DNA"/>
</dbReference>
<evidence type="ECO:0008006" key="4">
    <source>
        <dbReference type="Google" id="ProtNLM"/>
    </source>
</evidence>
<feature type="signal peptide" evidence="1">
    <location>
        <begin position="1"/>
        <end position="30"/>
    </location>
</feature>
<comment type="caution">
    <text evidence="2">The sequence shown here is derived from an EMBL/GenBank/DDBJ whole genome shotgun (WGS) entry which is preliminary data.</text>
</comment>
<accession>A0ABW4PIJ1</accession>
<reference evidence="3" key="1">
    <citation type="journal article" date="2019" name="Int. J. Syst. Evol. Microbiol.">
        <title>The Global Catalogue of Microorganisms (GCM) 10K type strain sequencing project: providing services to taxonomists for standard genome sequencing and annotation.</title>
        <authorList>
            <consortium name="The Broad Institute Genomics Platform"/>
            <consortium name="The Broad Institute Genome Sequencing Center for Infectious Disease"/>
            <person name="Wu L."/>
            <person name="Ma J."/>
        </authorList>
    </citation>
    <scope>NUCLEOTIDE SEQUENCE [LARGE SCALE GENOMIC DNA]</scope>
    <source>
        <strain evidence="3">CGMCC 4.7455</strain>
    </source>
</reference>
<keyword evidence="1" id="KW-0732">Signal</keyword>
<feature type="chain" id="PRO_5045929700" description="Secreted protein" evidence="1">
    <location>
        <begin position="31"/>
        <end position="179"/>
    </location>
</feature>
<gene>
    <name evidence="2" type="ORF">ACFSJS_09400</name>
</gene>
<protein>
    <recommendedName>
        <fullName evidence="4">Secreted protein</fullName>
    </recommendedName>
</protein>
<dbReference type="Proteomes" id="UP001597365">
    <property type="component" value="Unassembled WGS sequence"/>
</dbReference>
<dbReference type="RefSeq" id="WP_380898841.1">
    <property type="nucleotide sequence ID" value="NZ_JBHUFU010000004.1"/>
</dbReference>
<keyword evidence="3" id="KW-1185">Reference proteome</keyword>
<evidence type="ECO:0000313" key="3">
    <source>
        <dbReference type="Proteomes" id="UP001597365"/>
    </source>
</evidence>
<sequence>MRKLTRAASTALIATAVAATGLATAAPASAAGYRCTTSHKSIDDAAYNGPWPDNWNVTTTICAKRSGSYVYTYAKLSWDGPVYARADDSGLFDGAYFRLQIKRSQSGTDPILTSRAHHGIEARLEDSTSGANYNNSYTTGTLAYRIGSARGLGDGELRLDWNNDGDGYRTHRFSASPVV</sequence>